<feature type="transmembrane region" description="Helical" evidence="1">
    <location>
        <begin position="39"/>
        <end position="62"/>
    </location>
</feature>
<dbReference type="NCBIfam" id="TIGR02893">
    <property type="entry name" value="spore_yabQ"/>
    <property type="match status" value="1"/>
</dbReference>
<keyword evidence="1" id="KW-1133">Transmembrane helix</keyword>
<dbReference type="RefSeq" id="WP_272437826.1">
    <property type="nucleotide sequence ID" value="NZ_JAMQKB010000027.1"/>
</dbReference>
<sequence length="199" mass="23782">MTLSVQFATILMMILGGIYLGVAIETFRRFEHHWKKKVVYTYLIEISFWLLQTLILFYLLYVMNQGELRFYIFLAILCGYAAYKGLFENTYRRILERVILFTTKSFHVLNRLFHILIITPIVKVVQAVIAICLGVWAVVLWIILLVYKIIFYPIRFILGLVYRILPKNVKKFLQQIEGFYSKMKNILIKWWNLLKKKGR</sequence>
<evidence type="ECO:0000313" key="2">
    <source>
        <dbReference type="EMBL" id="MDC3426007.1"/>
    </source>
</evidence>
<keyword evidence="1" id="KW-0472">Membrane</keyword>
<gene>
    <name evidence="2" type="primary">yabQ</name>
    <name evidence="2" type="ORF">NC797_16000</name>
</gene>
<proteinExistence type="predicted"/>
<keyword evidence="1" id="KW-0812">Transmembrane</keyword>
<dbReference type="Pfam" id="PF09578">
    <property type="entry name" value="Spore_YabQ"/>
    <property type="match status" value="1"/>
</dbReference>
<feature type="transmembrane region" description="Helical" evidence="1">
    <location>
        <begin position="6"/>
        <end position="27"/>
    </location>
</feature>
<organism evidence="2 3">
    <name type="scientific">Terrihalobacillus insolitus</name>
    <dbReference type="NCBI Taxonomy" id="2950438"/>
    <lineage>
        <taxon>Bacteria</taxon>
        <taxon>Bacillati</taxon>
        <taxon>Bacillota</taxon>
        <taxon>Bacilli</taxon>
        <taxon>Bacillales</taxon>
        <taxon>Bacillaceae</taxon>
        <taxon>Terrihalobacillus</taxon>
    </lineage>
</organism>
<accession>A0A9X4AN12</accession>
<dbReference type="Proteomes" id="UP001145050">
    <property type="component" value="Unassembled WGS sequence"/>
</dbReference>
<evidence type="ECO:0000256" key="1">
    <source>
        <dbReference type="SAM" id="Phobius"/>
    </source>
</evidence>
<dbReference type="AlphaFoldDB" id="A0A9X4AN12"/>
<reference evidence="2" key="1">
    <citation type="submission" date="2022-06" db="EMBL/GenBank/DDBJ databases">
        <title>Aquibacillus sp. a new bacterium isolated from soil saline samples.</title>
        <authorList>
            <person name="Galisteo C."/>
            <person name="De La Haba R."/>
            <person name="Sanchez-Porro C."/>
            <person name="Ventosa A."/>
        </authorList>
    </citation>
    <scope>NUCLEOTIDE SEQUENCE</scope>
    <source>
        <strain evidence="2">3ASR75-11</strain>
    </source>
</reference>
<feature type="transmembrane region" description="Helical" evidence="1">
    <location>
        <begin position="149"/>
        <end position="165"/>
    </location>
</feature>
<feature type="transmembrane region" description="Helical" evidence="1">
    <location>
        <begin position="112"/>
        <end position="143"/>
    </location>
</feature>
<feature type="transmembrane region" description="Helical" evidence="1">
    <location>
        <begin position="68"/>
        <end position="87"/>
    </location>
</feature>
<name>A0A9X4AN12_9BACI</name>
<dbReference type="InterPro" id="IPR019074">
    <property type="entry name" value="YabQ"/>
</dbReference>
<evidence type="ECO:0000313" key="3">
    <source>
        <dbReference type="Proteomes" id="UP001145050"/>
    </source>
</evidence>
<protein>
    <submittedName>
        <fullName evidence="2">Spore cortex biosynthesis protein YabQ</fullName>
    </submittedName>
</protein>
<comment type="caution">
    <text evidence="2">The sequence shown here is derived from an EMBL/GenBank/DDBJ whole genome shotgun (WGS) entry which is preliminary data.</text>
</comment>
<keyword evidence="3" id="KW-1185">Reference proteome</keyword>
<dbReference type="EMBL" id="JAMQKB010000027">
    <property type="protein sequence ID" value="MDC3426007.1"/>
    <property type="molecule type" value="Genomic_DNA"/>
</dbReference>